<dbReference type="EMBL" id="CAJVRM010000165">
    <property type="protein sequence ID" value="CAG8976193.1"/>
    <property type="molecule type" value="Genomic_DNA"/>
</dbReference>
<evidence type="ECO:0000256" key="1">
    <source>
        <dbReference type="SAM" id="MobiDB-lite"/>
    </source>
</evidence>
<dbReference type="InterPro" id="IPR052895">
    <property type="entry name" value="HetReg/Transcr_Mod"/>
</dbReference>
<feature type="region of interest" description="Disordered" evidence="1">
    <location>
        <begin position="142"/>
        <end position="167"/>
    </location>
</feature>
<evidence type="ECO:0000313" key="2">
    <source>
        <dbReference type="EMBL" id="CAG8976193.1"/>
    </source>
</evidence>
<accession>A0A9N9LL90</accession>
<protein>
    <submittedName>
        <fullName evidence="2">Uncharacterized protein</fullName>
    </submittedName>
</protein>
<comment type="caution">
    <text evidence="2">The sequence shown here is derived from an EMBL/GenBank/DDBJ whole genome shotgun (WGS) entry which is preliminary data.</text>
</comment>
<sequence>MEHFSCIVLDLERMRSSWADHMERNVLSSEPTRLLSLLRRFSDRKASDDRDKVYALLNLARNQAFLVLDYSLSVSRGFQATTLDIIENTGSPVVFAGNIGRKNRQDLPSWVLDWSATYDDLDRRRADNTEIYKAAGAMHLSVKRGEGGGGGGPVGLRSLRSPESQSP</sequence>
<dbReference type="PANTHER" id="PTHR24148:SF64">
    <property type="entry name" value="HETEROKARYON INCOMPATIBILITY DOMAIN-CONTAINING PROTEIN"/>
    <property type="match status" value="1"/>
</dbReference>
<gene>
    <name evidence="2" type="ORF">HYALB_00009506</name>
</gene>
<proteinExistence type="predicted"/>
<reference evidence="2" key="1">
    <citation type="submission" date="2021-07" db="EMBL/GenBank/DDBJ databases">
        <authorList>
            <person name="Durling M."/>
        </authorList>
    </citation>
    <scope>NUCLEOTIDE SEQUENCE</scope>
</reference>
<dbReference type="OrthoDB" id="3557394at2759"/>
<dbReference type="PANTHER" id="PTHR24148">
    <property type="entry name" value="ANKYRIN REPEAT DOMAIN-CONTAINING PROTEIN 39 HOMOLOG-RELATED"/>
    <property type="match status" value="1"/>
</dbReference>
<dbReference type="AlphaFoldDB" id="A0A9N9LL90"/>
<name>A0A9N9LL90_9HELO</name>
<evidence type="ECO:0000313" key="3">
    <source>
        <dbReference type="Proteomes" id="UP000701801"/>
    </source>
</evidence>
<organism evidence="2 3">
    <name type="scientific">Hymenoscyphus albidus</name>
    <dbReference type="NCBI Taxonomy" id="595503"/>
    <lineage>
        <taxon>Eukaryota</taxon>
        <taxon>Fungi</taxon>
        <taxon>Dikarya</taxon>
        <taxon>Ascomycota</taxon>
        <taxon>Pezizomycotina</taxon>
        <taxon>Leotiomycetes</taxon>
        <taxon>Helotiales</taxon>
        <taxon>Helotiaceae</taxon>
        <taxon>Hymenoscyphus</taxon>
    </lineage>
</organism>
<keyword evidence="3" id="KW-1185">Reference proteome</keyword>
<dbReference type="Proteomes" id="UP000701801">
    <property type="component" value="Unassembled WGS sequence"/>
</dbReference>